<dbReference type="AlphaFoldDB" id="A0AA38I7S6"/>
<gene>
    <name evidence="1" type="ORF">Zmor_016658</name>
</gene>
<reference evidence="1" key="1">
    <citation type="journal article" date="2023" name="G3 (Bethesda)">
        <title>Whole genome assemblies of Zophobas morio and Tenebrio molitor.</title>
        <authorList>
            <person name="Kaur S."/>
            <person name="Stinson S.A."/>
            <person name="diCenzo G.C."/>
        </authorList>
    </citation>
    <scope>NUCLEOTIDE SEQUENCE</scope>
    <source>
        <strain evidence="1">QUZm001</strain>
    </source>
</reference>
<accession>A0AA38I7S6</accession>
<name>A0AA38I7S6_9CUCU</name>
<protein>
    <submittedName>
        <fullName evidence="1">Uncharacterized protein</fullName>
    </submittedName>
</protein>
<comment type="caution">
    <text evidence="1">The sequence shown here is derived from an EMBL/GenBank/DDBJ whole genome shotgun (WGS) entry which is preliminary data.</text>
</comment>
<organism evidence="1 2">
    <name type="scientific">Zophobas morio</name>
    <dbReference type="NCBI Taxonomy" id="2755281"/>
    <lineage>
        <taxon>Eukaryota</taxon>
        <taxon>Metazoa</taxon>
        <taxon>Ecdysozoa</taxon>
        <taxon>Arthropoda</taxon>
        <taxon>Hexapoda</taxon>
        <taxon>Insecta</taxon>
        <taxon>Pterygota</taxon>
        <taxon>Neoptera</taxon>
        <taxon>Endopterygota</taxon>
        <taxon>Coleoptera</taxon>
        <taxon>Polyphaga</taxon>
        <taxon>Cucujiformia</taxon>
        <taxon>Tenebrionidae</taxon>
        <taxon>Zophobas</taxon>
    </lineage>
</organism>
<sequence>MLGITETKKKEQGEVEMEGEHLLIYGTMSYTRAREGVGCIDKKEHRKYIKQGRFISERILQIEMRLEGRNNTKIIITYGPKEDEKMEIKEEFWHELTEIVENLVGQTIILGWDVKRRQ</sequence>
<dbReference type="Gene3D" id="3.60.10.10">
    <property type="entry name" value="Endonuclease/exonuclease/phosphatase"/>
    <property type="match status" value="1"/>
</dbReference>
<proteinExistence type="predicted"/>
<evidence type="ECO:0000313" key="1">
    <source>
        <dbReference type="EMBL" id="KAJ3650568.1"/>
    </source>
</evidence>
<dbReference type="EMBL" id="JALNTZ010000005">
    <property type="protein sequence ID" value="KAJ3650568.1"/>
    <property type="molecule type" value="Genomic_DNA"/>
</dbReference>
<keyword evidence="2" id="KW-1185">Reference proteome</keyword>
<dbReference type="Proteomes" id="UP001168821">
    <property type="component" value="Unassembled WGS sequence"/>
</dbReference>
<evidence type="ECO:0000313" key="2">
    <source>
        <dbReference type="Proteomes" id="UP001168821"/>
    </source>
</evidence>
<dbReference type="InterPro" id="IPR036691">
    <property type="entry name" value="Endo/exonu/phosph_ase_sf"/>
</dbReference>